<dbReference type="CDD" id="cd06423">
    <property type="entry name" value="CESA_like"/>
    <property type="match status" value="1"/>
</dbReference>
<feature type="transmembrane region" description="Helical" evidence="5">
    <location>
        <begin position="409"/>
        <end position="429"/>
    </location>
</feature>
<comment type="caution">
    <text evidence="6">The sequence shown here is derived from an EMBL/GenBank/DDBJ whole genome shotgun (WGS) entry which is preliminary data.</text>
</comment>
<proteinExistence type="inferred from homology"/>
<keyword evidence="5" id="KW-0812">Transmembrane</keyword>
<protein>
    <submittedName>
        <fullName evidence="6">Glycosyl transferase</fullName>
    </submittedName>
</protein>
<dbReference type="RefSeq" id="WP_216699386.1">
    <property type="nucleotide sequence ID" value="NZ_AXCW01000051.1"/>
</dbReference>
<evidence type="ECO:0000256" key="4">
    <source>
        <dbReference type="SAM" id="MobiDB-lite"/>
    </source>
</evidence>
<keyword evidence="3 6" id="KW-0808">Transferase</keyword>
<evidence type="ECO:0000256" key="3">
    <source>
        <dbReference type="ARBA" id="ARBA00022679"/>
    </source>
</evidence>
<dbReference type="GO" id="GO:0016757">
    <property type="term" value="F:glycosyltransferase activity"/>
    <property type="evidence" value="ECO:0007669"/>
    <property type="project" value="UniProtKB-KW"/>
</dbReference>
<evidence type="ECO:0000313" key="7">
    <source>
        <dbReference type="Proteomes" id="UP000019753"/>
    </source>
</evidence>
<dbReference type="EMBL" id="AXCW01000051">
    <property type="protein sequence ID" value="EYR64059.1"/>
    <property type="molecule type" value="Genomic_DNA"/>
</dbReference>
<dbReference type="Gene3D" id="3.90.550.10">
    <property type="entry name" value="Spore Coat Polysaccharide Biosynthesis Protein SpsA, Chain A"/>
    <property type="match status" value="1"/>
</dbReference>
<keyword evidence="2" id="KW-0328">Glycosyltransferase</keyword>
<feature type="region of interest" description="Disordered" evidence="4">
    <location>
        <begin position="1"/>
        <end position="21"/>
    </location>
</feature>
<dbReference type="AlphaFoldDB" id="A0A021VS75"/>
<evidence type="ECO:0000256" key="2">
    <source>
        <dbReference type="ARBA" id="ARBA00022676"/>
    </source>
</evidence>
<feature type="transmembrane region" description="Helical" evidence="5">
    <location>
        <begin position="482"/>
        <end position="506"/>
    </location>
</feature>
<dbReference type="PANTHER" id="PTHR43630:SF1">
    <property type="entry name" value="POLY-BETA-1,6-N-ACETYL-D-GLUCOSAMINE SYNTHASE"/>
    <property type="match status" value="1"/>
</dbReference>
<name>A0A021VS75_9CELL</name>
<dbReference type="Proteomes" id="UP000019753">
    <property type="component" value="Unassembled WGS sequence"/>
</dbReference>
<feature type="transmembrane region" description="Helical" evidence="5">
    <location>
        <begin position="126"/>
        <end position="149"/>
    </location>
</feature>
<evidence type="ECO:0000313" key="6">
    <source>
        <dbReference type="EMBL" id="EYR64059.1"/>
    </source>
</evidence>
<feature type="transmembrane region" description="Helical" evidence="5">
    <location>
        <begin position="92"/>
        <end position="114"/>
    </location>
</feature>
<keyword evidence="5" id="KW-0472">Membrane</keyword>
<comment type="similarity">
    <text evidence="1">Belongs to the glycosyltransferase 2 family.</text>
</comment>
<sequence>MPLLRRRRPSPAETVVDPTPDTAALELLLTSSSAPVVGRLPQDAPDGPASTAPSVPAQRGGPEGGAGQDLSPSQGAAPRSSGGRYVPVHRKFVLAAVGAAAWVALAVVLSRPWVADLAPVVGPVGAWTIVLLVAYLPGGIVAFLAFSLAMDRQPPLRVTDPTAPVTIIIAARDEEVGIVPTLRSLSSVAYAGPVHVILADNGSTDATVEVARATAVECGIALQVVHEAVPGKAHALNAALVHVTTPLVITVDADTLLHRDALRRLVSRLESAPPDTVAVAGSVLVRNSRENLLTRMQEWDYYLGITAVKRMQGLYQSTLVAQGAFSVYRTDEVRRVGGWPDAIGEDIVVTWRLMEGGQRVYFEPTAVAFTDVPARTRHFFRQRARWARGMLEGIRAVPPWRQDRTLTKLVAGVDLLIPFLDLGYALIWLPGVVLLALGYPLIVSVWTLLVLPVTLLVYGTLRRFQSRHVFDPLDLRVRRNRGGYLAFLLLYQVLCSTASLVGYAQFVAGTRRQWK</sequence>
<accession>A0A021VS75</accession>
<reference evidence="6 7" key="1">
    <citation type="submission" date="2014-01" db="EMBL/GenBank/DDBJ databases">
        <title>Actinotalea ferrariae CF5-4.</title>
        <authorList>
            <person name="Chen F."/>
            <person name="Li Y."/>
            <person name="Wang G."/>
        </authorList>
    </citation>
    <scope>NUCLEOTIDE SEQUENCE [LARGE SCALE GENOMIC DNA]</scope>
    <source>
        <strain evidence="6 7">CF5-4</strain>
    </source>
</reference>
<dbReference type="InterPro" id="IPR029044">
    <property type="entry name" value="Nucleotide-diphossugar_trans"/>
</dbReference>
<evidence type="ECO:0000256" key="5">
    <source>
        <dbReference type="SAM" id="Phobius"/>
    </source>
</evidence>
<dbReference type="Pfam" id="PF13641">
    <property type="entry name" value="Glyco_tranf_2_3"/>
    <property type="match status" value="1"/>
</dbReference>
<feature type="region of interest" description="Disordered" evidence="4">
    <location>
        <begin position="36"/>
        <end position="82"/>
    </location>
</feature>
<feature type="transmembrane region" description="Helical" evidence="5">
    <location>
        <begin position="441"/>
        <end position="461"/>
    </location>
</feature>
<keyword evidence="7" id="KW-1185">Reference proteome</keyword>
<gene>
    <name evidence="6" type="ORF">N866_16175</name>
</gene>
<keyword evidence="5" id="KW-1133">Transmembrane helix</keyword>
<dbReference type="SUPFAM" id="SSF53448">
    <property type="entry name" value="Nucleotide-diphospho-sugar transferases"/>
    <property type="match status" value="1"/>
</dbReference>
<evidence type="ECO:0000256" key="1">
    <source>
        <dbReference type="ARBA" id="ARBA00006739"/>
    </source>
</evidence>
<organism evidence="6 7">
    <name type="scientific">Actinotalea ferrariae CF5-4</name>
    <dbReference type="NCBI Taxonomy" id="948458"/>
    <lineage>
        <taxon>Bacteria</taxon>
        <taxon>Bacillati</taxon>
        <taxon>Actinomycetota</taxon>
        <taxon>Actinomycetes</taxon>
        <taxon>Micrococcales</taxon>
        <taxon>Cellulomonadaceae</taxon>
        <taxon>Actinotalea</taxon>
    </lineage>
</organism>
<dbReference type="PANTHER" id="PTHR43630">
    <property type="entry name" value="POLY-BETA-1,6-N-ACETYL-D-GLUCOSAMINE SYNTHASE"/>
    <property type="match status" value="1"/>
</dbReference>